<evidence type="ECO:0000256" key="12">
    <source>
        <dbReference type="PROSITE-ProRule" id="PRU00042"/>
    </source>
</evidence>
<dbReference type="GO" id="GO:0045944">
    <property type="term" value="P:positive regulation of transcription by RNA polymerase II"/>
    <property type="evidence" value="ECO:0007669"/>
    <property type="project" value="UniProtKB-ARBA"/>
</dbReference>
<dbReference type="Pfam" id="PF00096">
    <property type="entry name" value="zf-C2H2"/>
    <property type="match status" value="3"/>
</dbReference>
<evidence type="ECO:0000313" key="16">
    <source>
        <dbReference type="Proteomes" id="UP000294847"/>
    </source>
</evidence>
<evidence type="ECO:0000259" key="14">
    <source>
        <dbReference type="PROSITE" id="PS50157"/>
    </source>
</evidence>
<keyword evidence="4" id="KW-0479">Metal-binding</keyword>
<feature type="region of interest" description="Disordered" evidence="13">
    <location>
        <begin position="287"/>
        <end position="314"/>
    </location>
</feature>
<organism evidence="15 16">
    <name type="scientific">Pyricularia oryzae</name>
    <name type="common">Rice blast fungus</name>
    <name type="synonym">Magnaporthe oryzae</name>
    <dbReference type="NCBI Taxonomy" id="318829"/>
    <lineage>
        <taxon>Eukaryota</taxon>
        <taxon>Fungi</taxon>
        <taxon>Dikarya</taxon>
        <taxon>Ascomycota</taxon>
        <taxon>Pezizomycotina</taxon>
        <taxon>Sordariomycetes</taxon>
        <taxon>Sordariomycetidae</taxon>
        <taxon>Magnaporthales</taxon>
        <taxon>Pyriculariaceae</taxon>
        <taxon>Pyricularia</taxon>
    </lineage>
</organism>
<evidence type="ECO:0000256" key="8">
    <source>
        <dbReference type="ARBA" id="ARBA00023015"/>
    </source>
</evidence>
<evidence type="ECO:0000256" key="11">
    <source>
        <dbReference type="ARBA" id="ARBA00023242"/>
    </source>
</evidence>
<evidence type="ECO:0000256" key="3">
    <source>
        <dbReference type="ARBA" id="ARBA00006991"/>
    </source>
</evidence>
<feature type="domain" description="C2H2-type" evidence="14">
    <location>
        <begin position="746"/>
        <end position="775"/>
    </location>
</feature>
<dbReference type="SUPFAM" id="SSF57667">
    <property type="entry name" value="beta-beta-alpha zinc fingers"/>
    <property type="match status" value="3"/>
</dbReference>
<dbReference type="GO" id="GO:0008270">
    <property type="term" value="F:zinc ion binding"/>
    <property type="evidence" value="ECO:0007669"/>
    <property type="project" value="UniProtKB-KW"/>
</dbReference>
<dbReference type="AlphaFoldDB" id="A0A4P7N3X5"/>
<feature type="compositionally biased region" description="Low complexity" evidence="13">
    <location>
        <begin position="287"/>
        <end position="298"/>
    </location>
</feature>
<keyword evidence="11" id="KW-0539">Nucleus</keyword>
<sequence length="805" mass="90435">MNGNESGANGALDAPESGFMFGSNADMAHRRNNSHVSEHSLMGPTDDASMNNLMWMTEEMQRQMTPANQGEFSTAASMQSPMPWNFDDSIQFDFNDLGSMAPGSHQPQYHQNAGMTTGPSAYTTGSSSITTPRSAAHMSPALTASRRGSSISTAGMMQTSMCSSPCELGDECDRADKCSMNDECDGLDCDLTETCDLEACGMDGHCDDMNCDQQDHCSAPDCSEALTCDEAQAALALCYVTQSHDQVSQLPNQAYQVQFRGYPQQIQQQQSPDYAYYGNQAYGQQSQQAQIHQQQLQHQQRREQSRIQHQQTRQRDLQCLQEQHRFSEDYRKLYEGELRRIQQQGQSHHSSSQVPENVIGAAAISSLQNINFVNLETHQRQSTAQPNHVFQHILEYHRDPQKSSCQGPCIVDEPGNFMFCPFSCVTEHPQLHNIGITDTTLPQPFFDELFPGLANIPDSMKSCHGQGYASAEQLISHMHACHNTILSQYLQGNTTPLLTHSQDPSQIQHYSPTSSSNVAQYMQFQNLPEPIVAHGSSPITTTQNLQANVMTLTPPLTDQSISSPKDGNQIAESNQEQPSNPNTCLWLDDMGIPCGHIFEDASQLNRHVIEDHLRYLQKEDNEYLCRWMGCKRQCKTEKRGFPQKSKIERHLQTHTGDRPFSCPHCPDMFSAKQALEQHILIHKQEKPLKCTFPGCNKSFRQQSARTMHMRVHTKERPLKCNLCDRTFSESSNLAKHRRTHAAEGSFHCDFPGCKKTFHRQDQLRRHLKTHAKKVARQASVSQASVSVSPRPSEEPEPEPESEMQP</sequence>
<gene>
    <name evidence="15" type="ORF">PoMZ_00283</name>
</gene>
<evidence type="ECO:0000256" key="13">
    <source>
        <dbReference type="SAM" id="MobiDB-lite"/>
    </source>
</evidence>
<feature type="region of interest" description="Disordered" evidence="13">
    <location>
        <begin position="554"/>
        <end position="581"/>
    </location>
</feature>
<keyword evidence="10" id="KW-0804">Transcription</keyword>
<dbReference type="GO" id="GO:0000978">
    <property type="term" value="F:RNA polymerase II cis-regulatory region sequence-specific DNA binding"/>
    <property type="evidence" value="ECO:0007669"/>
    <property type="project" value="TreeGrafter"/>
</dbReference>
<evidence type="ECO:0000256" key="4">
    <source>
        <dbReference type="ARBA" id="ARBA00022723"/>
    </source>
</evidence>
<feature type="region of interest" description="Disordered" evidence="13">
    <location>
        <begin position="99"/>
        <end position="148"/>
    </location>
</feature>
<dbReference type="Gene3D" id="3.30.160.60">
    <property type="entry name" value="Classic Zinc Finger"/>
    <property type="match status" value="5"/>
</dbReference>
<evidence type="ECO:0000256" key="7">
    <source>
        <dbReference type="ARBA" id="ARBA00022833"/>
    </source>
</evidence>
<dbReference type="PANTHER" id="PTHR19818:SF139">
    <property type="entry name" value="PAIR-RULE PROTEIN ODD-PAIRED"/>
    <property type="match status" value="1"/>
</dbReference>
<feature type="compositionally biased region" description="Acidic residues" evidence="13">
    <location>
        <begin position="794"/>
        <end position="805"/>
    </location>
</feature>
<dbReference type="InterPro" id="IPR036236">
    <property type="entry name" value="Znf_C2H2_sf"/>
</dbReference>
<dbReference type="FunFam" id="3.30.160.60:FF:000100">
    <property type="entry name" value="Zinc finger 45-like"/>
    <property type="match status" value="1"/>
</dbReference>
<keyword evidence="5" id="KW-0677">Repeat</keyword>
<feature type="region of interest" description="Disordered" evidence="13">
    <location>
        <begin position="770"/>
        <end position="805"/>
    </location>
</feature>
<dbReference type="PROSITE" id="PS00028">
    <property type="entry name" value="ZINC_FINGER_C2H2_1"/>
    <property type="match status" value="4"/>
</dbReference>
<evidence type="ECO:0000256" key="6">
    <source>
        <dbReference type="ARBA" id="ARBA00022771"/>
    </source>
</evidence>
<protein>
    <recommendedName>
        <fullName evidence="14">C2H2-type domain-containing protein</fullName>
    </recommendedName>
</protein>
<evidence type="ECO:0000256" key="2">
    <source>
        <dbReference type="ARBA" id="ARBA00004123"/>
    </source>
</evidence>
<dbReference type="InterPro" id="IPR013087">
    <property type="entry name" value="Znf_C2H2_type"/>
</dbReference>
<comment type="similarity">
    <text evidence="3">Belongs to the krueppel C2H2-type zinc-finger protein family.</text>
</comment>
<dbReference type="SMART" id="SM00355">
    <property type="entry name" value="ZnF_C2H2"/>
    <property type="match status" value="6"/>
</dbReference>
<comment type="subcellular location">
    <subcellularLocation>
        <location evidence="2">Nucleus</location>
    </subcellularLocation>
</comment>
<feature type="domain" description="C2H2-type" evidence="14">
    <location>
        <begin position="718"/>
        <end position="745"/>
    </location>
</feature>
<evidence type="ECO:0000256" key="5">
    <source>
        <dbReference type="ARBA" id="ARBA00022737"/>
    </source>
</evidence>
<feature type="compositionally biased region" description="Low complexity" evidence="13">
    <location>
        <begin position="776"/>
        <end position="790"/>
    </location>
</feature>
<dbReference type="PANTHER" id="PTHR19818">
    <property type="entry name" value="ZINC FINGER PROTEIN ZIC AND GLI"/>
    <property type="match status" value="1"/>
</dbReference>
<dbReference type="GO" id="GO:0005634">
    <property type="term" value="C:nucleus"/>
    <property type="evidence" value="ECO:0007669"/>
    <property type="project" value="UniProtKB-SubCell"/>
</dbReference>
<dbReference type="EMBL" id="CP034205">
    <property type="protein sequence ID" value="QBZ55386.1"/>
    <property type="molecule type" value="Genomic_DNA"/>
</dbReference>
<accession>A0A4P7N3X5</accession>
<dbReference type="Proteomes" id="UP000294847">
    <property type="component" value="Chromosome 2"/>
</dbReference>
<dbReference type="FunFam" id="3.30.160.60:FF:000585">
    <property type="entry name" value="zinc finger protein 784"/>
    <property type="match status" value="1"/>
</dbReference>
<evidence type="ECO:0000256" key="9">
    <source>
        <dbReference type="ARBA" id="ARBA00023125"/>
    </source>
</evidence>
<evidence type="ECO:0000256" key="10">
    <source>
        <dbReference type="ARBA" id="ARBA00023163"/>
    </source>
</evidence>
<evidence type="ECO:0000313" key="15">
    <source>
        <dbReference type="EMBL" id="QBZ55386.1"/>
    </source>
</evidence>
<dbReference type="PROSITE" id="PS50157">
    <property type="entry name" value="ZINC_FINGER_C2H2_2"/>
    <property type="match status" value="5"/>
</dbReference>
<reference evidence="15 16" key="1">
    <citation type="journal article" date="2019" name="Mol. Biol. Evol.">
        <title>Blast fungal genomes show frequent chromosomal changes, gene gains and losses, and effector gene turnover.</title>
        <authorList>
            <person name="Gomez Luciano L.B."/>
            <person name="Jason Tsai I."/>
            <person name="Chuma I."/>
            <person name="Tosa Y."/>
            <person name="Chen Y.H."/>
            <person name="Li J.Y."/>
            <person name="Li M.Y."/>
            <person name="Jade Lu M.Y."/>
            <person name="Nakayashiki H."/>
            <person name="Li W.H."/>
        </authorList>
    </citation>
    <scope>NUCLEOTIDE SEQUENCE [LARGE SCALE GENOMIC DNA]</scope>
    <source>
        <strain evidence="15">MZ5-1-6</strain>
    </source>
</reference>
<name>A0A4P7N3X5_PYROR</name>
<keyword evidence="9" id="KW-0238">DNA-binding</keyword>
<evidence type="ECO:0000256" key="1">
    <source>
        <dbReference type="ARBA" id="ARBA00003767"/>
    </source>
</evidence>
<keyword evidence="7" id="KW-0862">Zinc</keyword>
<feature type="domain" description="C2H2-type" evidence="14">
    <location>
        <begin position="660"/>
        <end position="687"/>
    </location>
</feature>
<dbReference type="GO" id="GO:0000981">
    <property type="term" value="F:DNA-binding transcription factor activity, RNA polymerase II-specific"/>
    <property type="evidence" value="ECO:0007669"/>
    <property type="project" value="UniProtKB-ARBA"/>
</dbReference>
<feature type="compositionally biased region" description="Polar residues" evidence="13">
    <location>
        <begin position="105"/>
        <end position="133"/>
    </location>
</feature>
<proteinExistence type="inferred from homology"/>
<feature type="domain" description="C2H2-type" evidence="14">
    <location>
        <begin position="632"/>
        <end position="659"/>
    </location>
</feature>
<dbReference type="FunFam" id="3.30.160.60:FF:000125">
    <property type="entry name" value="Putative zinc finger protein 143"/>
    <property type="match status" value="1"/>
</dbReference>
<feature type="domain" description="C2H2-type" evidence="14">
    <location>
        <begin position="688"/>
        <end position="717"/>
    </location>
</feature>
<keyword evidence="6 12" id="KW-0863">Zinc-finger</keyword>
<comment type="function">
    <text evidence="1">May be involved in transcriptional regulation.</text>
</comment>
<keyword evidence="8" id="KW-0805">Transcription regulation</keyword>
<dbReference type="InterPro" id="IPR050329">
    <property type="entry name" value="GLI_C2H2-zinc-finger"/>
</dbReference>